<evidence type="ECO:0000313" key="4">
    <source>
        <dbReference type="EMBL" id="KAH6656294.1"/>
    </source>
</evidence>
<keyword evidence="2" id="KW-0472">Membrane</keyword>
<dbReference type="Proteomes" id="UP000758603">
    <property type="component" value="Unassembled WGS sequence"/>
</dbReference>
<dbReference type="AlphaFoldDB" id="A0A9P8UQ39"/>
<dbReference type="Pfam" id="PF14420">
    <property type="entry name" value="Clr5"/>
    <property type="match status" value="1"/>
</dbReference>
<dbReference type="OrthoDB" id="5308957at2759"/>
<name>A0A9P8UQ39_9PEZI</name>
<comment type="caution">
    <text evidence="4">The sequence shown here is derived from an EMBL/GenBank/DDBJ whole genome shotgun (WGS) entry which is preliminary data.</text>
</comment>
<feature type="domain" description="Clr5" evidence="3">
    <location>
        <begin position="19"/>
        <end position="71"/>
    </location>
</feature>
<dbReference type="PANTHER" id="PTHR38788:SF3">
    <property type="entry name" value="CLR5 DOMAIN-CONTAINING PROTEIN"/>
    <property type="match status" value="1"/>
</dbReference>
<dbReference type="PANTHER" id="PTHR38788">
    <property type="entry name" value="CLR5 DOMAIN-CONTAINING PROTEIN"/>
    <property type="match status" value="1"/>
</dbReference>
<organism evidence="4 5">
    <name type="scientific">Truncatella angustata</name>
    <dbReference type="NCBI Taxonomy" id="152316"/>
    <lineage>
        <taxon>Eukaryota</taxon>
        <taxon>Fungi</taxon>
        <taxon>Dikarya</taxon>
        <taxon>Ascomycota</taxon>
        <taxon>Pezizomycotina</taxon>
        <taxon>Sordariomycetes</taxon>
        <taxon>Xylariomycetidae</taxon>
        <taxon>Amphisphaeriales</taxon>
        <taxon>Sporocadaceae</taxon>
        <taxon>Truncatella</taxon>
    </lineage>
</organism>
<dbReference type="GeneID" id="70135484"/>
<gene>
    <name evidence="4" type="ORF">BKA67DRAFT_654639</name>
</gene>
<evidence type="ECO:0000313" key="5">
    <source>
        <dbReference type="Proteomes" id="UP000758603"/>
    </source>
</evidence>
<proteinExistence type="predicted"/>
<evidence type="ECO:0000256" key="1">
    <source>
        <dbReference type="SAM" id="MobiDB-lite"/>
    </source>
</evidence>
<feature type="region of interest" description="Disordered" evidence="1">
    <location>
        <begin position="1"/>
        <end position="20"/>
    </location>
</feature>
<accession>A0A9P8UQ39</accession>
<sequence length="493" mass="55233">MANSNTTNPPPGGGTWATPHDWATHRATITALYEGQNMTLKKIMDTMEKDHKFIATERMYKSRLKQWGLRKNYRYEEVNEIIRQQTVRAPASKPTNSSALVGSRARKTDGRRGRLPRRQPEPEPVVVKTPNHMVVSALQRLTPPPTGISCRAPSPTALANVSFLFPLTPPADLLYPEECSFHITRYTAGAFDKGIWALDSPEWLNTNRAVVDWFNRMALARGALAGGHTQQGFKLLQLCFDEYKDMIVAQDPRLMLYTTVALFLMVGYPEVIAMFVKYISNLSRILQGPFHPLHQIMASLDQMGFAGMQENARAIFDAQLSEFEKYLPPNNQVLQSMFVFAIRNLAVSGLIDIGVAEAKVRALPRDSDNGRVGMALAQVLMMAARYSEARDTIEELLATHMDRVRTIAGGLDTLFLICRLEGNDELIRDASYRRISFASKTFGAGSDWAVDACSDYEKYLRDIGDNEGADHVFSNFGVEMTELTKGVKELEIK</sequence>
<keyword evidence="2" id="KW-0812">Transmembrane</keyword>
<evidence type="ECO:0000256" key="2">
    <source>
        <dbReference type="SAM" id="Phobius"/>
    </source>
</evidence>
<dbReference type="RefSeq" id="XP_045960528.1">
    <property type="nucleotide sequence ID" value="XM_046106593.1"/>
</dbReference>
<keyword evidence="2" id="KW-1133">Transmembrane helix</keyword>
<reference evidence="4" key="1">
    <citation type="journal article" date="2021" name="Nat. Commun.">
        <title>Genetic determinants of endophytism in the Arabidopsis root mycobiome.</title>
        <authorList>
            <person name="Mesny F."/>
            <person name="Miyauchi S."/>
            <person name="Thiergart T."/>
            <person name="Pickel B."/>
            <person name="Atanasova L."/>
            <person name="Karlsson M."/>
            <person name="Huettel B."/>
            <person name="Barry K.W."/>
            <person name="Haridas S."/>
            <person name="Chen C."/>
            <person name="Bauer D."/>
            <person name="Andreopoulos W."/>
            <person name="Pangilinan J."/>
            <person name="LaButti K."/>
            <person name="Riley R."/>
            <person name="Lipzen A."/>
            <person name="Clum A."/>
            <person name="Drula E."/>
            <person name="Henrissat B."/>
            <person name="Kohler A."/>
            <person name="Grigoriev I.V."/>
            <person name="Martin F.M."/>
            <person name="Hacquard S."/>
        </authorList>
    </citation>
    <scope>NUCLEOTIDE SEQUENCE</scope>
    <source>
        <strain evidence="4">MPI-SDFR-AT-0073</strain>
    </source>
</reference>
<keyword evidence="5" id="KW-1185">Reference proteome</keyword>
<feature type="region of interest" description="Disordered" evidence="1">
    <location>
        <begin position="86"/>
        <end position="123"/>
    </location>
</feature>
<feature type="compositionally biased region" description="Polar residues" evidence="1">
    <location>
        <begin position="86"/>
        <end position="100"/>
    </location>
</feature>
<dbReference type="EMBL" id="JAGPXC010000002">
    <property type="protein sequence ID" value="KAH6656294.1"/>
    <property type="molecule type" value="Genomic_DNA"/>
</dbReference>
<evidence type="ECO:0000259" key="3">
    <source>
        <dbReference type="Pfam" id="PF14420"/>
    </source>
</evidence>
<protein>
    <submittedName>
        <fullName evidence="4">Clr5 domain-containing protein</fullName>
    </submittedName>
</protein>
<feature type="transmembrane region" description="Helical" evidence="2">
    <location>
        <begin position="254"/>
        <end position="276"/>
    </location>
</feature>
<dbReference type="InterPro" id="IPR025676">
    <property type="entry name" value="Clr5_dom"/>
</dbReference>